<name>A0A8J6N6E6_9BACT</name>
<dbReference type="SUPFAM" id="SSF52540">
    <property type="entry name" value="P-loop containing nucleoside triphosphate hydrolases"/>
    <property type="match status" value="1"/>
</dbReference>
<dbReference type="GO" id="GO:0140664">
    <property type="term" value="F:ATP-dependent DNA damage sensor activity"/>
    <property type="evidence" value="ECO:0007669"/>
    <property type="project" value="InterPro"/>
</dbReference>
<dbReference type="PANTHER" id="PTHR11361">
    <property type="entry name" value="DNA MISMATCH REPAIR PROTEIN MUTS FAMILY MEMBER"/>
    <property type="match status" value="1"/>
</dbReference>
<reference evidence="12 13" key="1">
    <citation type="submission" date="2020-08" db="EMBL/GenBank/DDBJ databases">
        <title>Bridging the membrane lipid divide: bacteria of the FCB group superphylum have the potential to synthesize archaeal ether lipids.</title>
        <authorList>
            <person name="Villanueva L."/>
            <person name="Von Meijenfeldt F.A.B."/>
            <person name="Westbye A.B."/>
            <person name="Yadav S."/>
            <person name="Hopmans E.C."/>
            <person name="Dutilh B.E."/>
            <person name="Sinninghe Damste J.S."/>
        </authorList>
    </citation>
    <scope>NUCLEOTIDE SEQUENCE [LARGE SCALE GENOMIC DNA]</scope>
    <source>
        <strain evidence="12">NIOZ-UU82</strain>
    </source>
</reference>
<dbReference type="InterPro" id="IPR016151">
    <property type="entry name" value="DNA_mismatch_repair_MutS_N"/>
</dbReference>
<accession>A0A8J6N6E6</accession>
<dbReference type="GO" id="GO:0003684">
    <property type="term" value="F:damaged DNA binding"/>
    <property type="evidence" value="ECO:0007669"/>
    <property type="project" value="UniProtKB-UniRule"/>
</dbReference>
<evidence type="ECO:0000313" key="13">
    <source>
        <dbReference type="Proteomes" id="UP000603545"/>
    </source>
</evidence>
<dbReference type="InterPro" id="IPR000432">
    <property type="entry name" value="DNA_mismatch_repair_MutS_C"/>
</dbReference>
<feature type="binding site" evidence="9">
    <location>
        <begin position="621"/>
        <end position="628"/>
    </location>
    <ligand>
        <name>ATP</name>
        <dbReference type="ChEBI" id="CHEBI:30616"/>
    </ligand>
</feature>
<dbReference type="Gene3D" id="3.40.50.300">
    <property type="entry name" value="P-loop containing nucleotide triphosphate hydrolases"/>
    <property type="match status" value="1"/>
</dbReference>
<keyword evidence="5 9" id="KW-0067">ATP-binding</keyword>
<dbReference type="Pfam" id="PF05188">
    <property type="entry name" value="MutS_II"/>
    <property type="match status" value="1"/>
</dbReference>
<dbReference type="Pfam" id="PF01624">
    <property type="entry name" value="MutS_I"/>
    <property type="match status" value="1"/>
</dbReference>
<comment type="caution">
    <text evidence="12">The sequence shown here is derived from an EMBL/GenBank/DDBJ whole genome shotgun (WGS) entry which is preliminary data.</text>
</comment>
<evidence type="ECO:0000313" key="12">
    <source>
        <dbReference type="EMBL" id="MBC8200318.1"/>
    </source>
</evidence>
<evidence type="ECO:0000256" key="1">
    <source>
        <dbReference type="ARBA" id="ARBA00006271"/>
    </source>
</evidence>
<dbReference type="SUPFAM" id="SSF48334">
    <property type="entry name" value="DNA repair protein MutS, domain III"/>
    <property type="match status" value="1"/>
</dbReference>
<dbReference type="InterPro" id="IPR045076">
    <property type="entry name" value="MutS"/>
</dbReference>
<dbReference type="InterPro" id="IPR005748">
    <property type="entry name" value="DNA_mismatch_repair_MutS"/>
</dbReference>
<dbReference type="InterPro" id="IPR027417">
    <property type="entry name" value="P-loop_NTPase"/>
</dbReference>
<evidence type="ECO:0000256" key="4">
    <source>
        <dbReference type="ARBA" id="ARBA00022763"/>
    </source>
</evidence>
<dbReference type="InterPro" id="IPR007695">
    <property type="entry name" value="DNA_mismatch_repair_MutS-lik_N"/>
</dbReference>
<dbReference type="GO" id="GO:0006298">
    <property type="term" value="P:mismatch repair"/>
    <property type="evidence" value="ECO:0007669"/>
    <property type="project" value="UniProtKB-UniRule"/>
</dbReference>
<dbReference type="PROSITE" id="PS00486">
    <property type="entry name" value="DNA_MISMATCH_REPAIR_2"/>
    <property type="match status" value="1"/>
</dbReference>
<evidence type="ECO:0000256" key="5">
    <source>
        <dbReference type="ARBA" id="ARBA00022840"/>
    </source>
</evidence>
<evidence type="ECO:0000256" key="2">
    <source>
        <dbReference type="ARBA" id="ARBA00021982"/>
    </source>
</evidence>
<dbReference type="Pfam" id="PF00488">
    <property type="entry name" value="MutS_V"/>
    <property type="match status" value="1"/>
</dbReference>
<evidence type="ECO:0000256" key="3">
    <source>
        <dbReference type="ARBA" id="ARBA00022741"/>
    </source>
</evidence>
<dbReference type="Pfam" id="PF05190">
    <property type="entry name" value="MutS_IV"/>
    <property type="match status" value="1"/>
</dbReference>
<dbReference type="FunFam" id="3.40.1170.10:FF:000001">
    <property type="entry name" value="DNA mismatch repair protein MutS"/>
    <property type="match status" value="1"/>
</dbReference>
<dbReference type="InterPro" id="IPR036678">
    <property type="entry name" value="MutS_con_dom_sf"/>
</dbReference>
<dbReference type="NCBIfam" id="TIGR01070">
    <property type="entry name" value="mutS1"/>
    <property type="match status" value="1"/>
</dbReference>
<keyword evidence="4 9" id="KW-0227">DNA damage</keyword>
<protein>
    <recommendedName>
        <fullName evidence="2 9">DNA mismatch repair protein MutS</fullName>
    </recommendedName>
</protein>
<organism evidence="12 13">
    <name type="scientific">Candidatus Desulfaltia bathyphila</name>
    <dbReference type="NCBI Taxonomy" id="2841697"/>
    <lineage>
        <taxon>Bacteria</taxon>
        <taxon>Pseudomonadati</taxon>
        <taxon>Thermodesulfobacteriota</taxon>
        <taxon>Desulfobacteria</taxon>
        <taxon>Desulfobacterales</taxon>
        <taxon>Desulfobacterales incertae sedis</taxon>
        <taxon>Candidatus Desulfaltia</taxon>
    </lineage>
</organism>
<dbReference type="FunFam" id="1.10.1420.10:FF:000001">
    <property type="entry name" value="DNA mismatch repair protein MutS"/>
    <property type="match status" value="1"/>
</dbReference>
<comment type="similarity">
    <text evidence="1 9 10">Belongs to the DNA mismatch repair MutS family.</text>
</comment>
<dbReference type="Gene3D" id="1.10.1420.10">
    <property type="match status" value="2"/>
</dbReference>
<feature type="domain" description="DNA mismatch repair proteins mutS family" evidence="11">
    <location>
        <begin position="695"/>
        <end position="711"/>
    </location>
</feature>
<evidence type="ECO:0000259" key="11">
    <source>
        <dbReference type="PROSITE" id="PS00486"/>
    </source>
</evidence>
<dbReference type="Proteomes" id="UP000603545">
    <property type="component" value="Unassembled WGS sequence"/>
</dbReference>
<dbReference type="InterPro" id="IPR007696">
    <property type="entry name" value="DNA_mismatch_repair_MutS_core"/>
</dbReference>
<dbReference type="PANTHER" id="PTHR11361:SF34">
    <property type="entry name" value="DNA MISMATCH REPAIR PROTEIN MSH1, MITOCHONDRIAL"/>
    <property type="match status" value="1"/>
</dbReference>
<dbReference type="SMART" id="SM00533">
    <property type="entry name" value="MUTSd"/>
    <property type="match status" value="1"/>
</dbReference>
<dbReference type="GO" id="GO:0030983">
    <property type="term" value="F:mismatched DNA binding"/>
    <property type="evidence" value="ECO:0007669"/>
    <property type="project" value="InterPro"/>
</dbReference>
<dbReference type="GO" id="GO:0005829">
    <property type="term" value="C:cytosol"/>
    <property type="evidence" value="ECO:0007669"/>
    <property type="project" value="TreeGrafter"/>
</dbReference>
<evidence type="ECO:0000256" key="8">
    <source>
        <dbReference type="ARBA" id="ARBA00024647"/>
    </source>
</evidence>
<dbReference type="PIRSF" id="PIRSF037677">
    <property type="entry name" value="DNA_mis_repair_Msh6"/>
    <property type="match status" value="1"/>
</dbReference>
<evidence type="ECO:0000256" key="6">
    <source>
        <dbReference type="ARBA" id="ARBA00023125"/>
    </source>
</evidence>
<keyword evidence="3 9" id="KW-0547">Nucleotide-binding</keyword>
<dbReference type="SUPFAM" id="SSF55271">
    <property type="entry name" value="DNA repair protein MutS, domain I"/>
    <property type="match status" value="1"/>
</dbReference>
<evidence type="ECO:0000256" key="10">
    <source>
        <dbReference type="RuleBase" id="RU003756"/>
    </source>
</evidence>
<keyword evidence="6 9" id="KW-0238">DNA-binding</keyword>
<dbReference type="Gene3D" id="3.40.1170.10">
    <property type="entry name" value="DNA repair protein MutS, domain I"/>
    <property type="match status" value="1"/>
</dbReference>
<dbReference type="Pfam" id="PF05192">
    <property type="entry name" value="MutS_III"/>
    <property type="match status" value="1"/>
</dbReference>
<dbReference type="Gene3D" id="3.30.420.110">
    <property type="entry name" value="MutS, connector domain"/>
    <property type="match status" value="1"/>
</dbReference>
<dbReference type="NCBIfam" id="NF003810">
    <property type="entry name" value="PRK05399.1"/>
    <property type="match status" value="1"/>
</dbReference>
<dbReference type="EMBL" id="JACNLL010000092">
    <property type="protein sequence ID" value="MBC8200318.1"/>
    <property type="molecule type" value="Genomic_DNA"/>
</dbReference>
<dbReference type="InterPro" id="IPR036187">
    <property type="entry name" value="DNA_mismatch_repair_MutS_sf"/>
</dbReference>
<comment type="function">
    <text evidence="8 9">This protein is involved in the repair of mismatches in DNA. It is possible that it carries out the mismatch recognition step. This protein has a weak ATPase activity.</text>
</comment>
<dbReference type="InterPro" id="IPR017261">
    <property type="entry name" value="DNA_mismatch_repair_MutS/MSH"/>
</dbReference>
<dbReference type="SUPFAM" id="SSF53150">
    <property type="entry name" value="DNA repair protein MutS, domain II"/>
    <property type="match status" value="1"/>
</dbReference>
<dbReference type="FunFam" id="3.40.50.300:FF:000870">
    <property type="entry name" value="MutS protein homolog 4"/>
    <property type="match status" value="1"/>
</dbReference>
<gene>
    <name evidence="9 12" type="primary">mutS</name>
    <name evidence="12" type="ORF">H8E80_09815</name>
</gene>
<dbReference type="CDD" id="cd03284">
    <property type="entry name" value="ABC_MutS1"/>
    <property type="match status" value="1"/>
</dbReference>
<dbReference type="SMART" id="SM00534">
    <property type="entry name" value="MUTSac"/>
    <property type="match status" value="1"/>
</dbReference>
<dbReference type="InterPro" id="IPR007860">
    <property type="entry name" value="DNA_mmatch_repair_MutS_con_dom"/>
</dbReference>
<sequence length="874" mass="99175">MLPLKTTPMIKQYLSIKGKYPDTILFYRMGDFYEMFFDDAKLASRILEITLTSRNKKDESPIPMCGIPFRAAQGYISRLIEEGCKVAICDQVEDPSTAKGLVKREVVRVITPGMIVDNEFLDEKSNNYVLALSKDNDVAGISYLDLSTGTFRLSESTDLRFIIDEIQRVSPSEIILPESSKNDRFFSSIMNLLPEKSVTFLDDNAFEYKKGYESLIDQFKTISLKGFGCENLKAGIRAAGALIFYVRETQKQKIEHINSVETYSLTNYLIVDDLTCRNLELMTNILSGSKQGALLEIIDRTITSMGGRLLKRWIRYPLIDDREIRLRLDAVEDAKNNIQVRRDIRESLKSVYDLERLGSKISMGYSNARDLFAIKRSINSLPDIFSSLSYLKAELFKWNEDVDNLYQLADLIERAIREDAPPTINEGGIIKPDFNQELSELIEISRQGKNWLAKLEAQEKKTTGIASLKVRYNKIFGYYIEVPKARLEAVPDHYIRKQTLVNAERFITDELKKYEDDILGAHDRTASLEYKIFNDIRQEVIKNNMPIQKVAKFLADLDVLCALAEVADQNGYNRPEITTDGIILIEDGRHPVVEKMILGERFVPNSIKMDNDENQILIITGPNMAGKSTILRQVALLVIMAQMGSFVPAKKALISITDRIFTRVGALDNLSQGQSTFMMEMQETANILNNATGQSLVIMDEIGRGTSTFDGLSIAWAVAEYLHDIRACGVKTLFATHYHELTELAKTKNRAKNYNIEVGEWNDEIIFLRKLVEGGTNRSYGIQVARLAGIPNTVINRAKKILFNIENGERKLNGASSFSTADNNLKKGQVQLNLFRRPESFVIDKLQKLDTLKMTPLEALNYLNKLQKELEVKD</sequence>
<dbReference type="InterPro" id="IPR007861">
    <property type="entry name" value="DNA_mismatch_repair_MutS_clamp"/>
</dbReference>
<dbReference type="GO" id="GO:0005524">
    <property type="term" value="F:ATP binding"/>
    <property type="evidence" value="ECO:0007669"/>
    <property type="project" value="UniProtKB-UniRule"/>
</dbReference>
<evidence type="ECO:0000256" key="9">
    <source>
        <dbReference type="HAMAP-Rule" id="MF_00096"/>
    </source>
</evidence>
<evidence type="ECO:0000256" key="7">
    <source>
        <dbReference type="ARBA" id="ARBA00023204"/>
    </source>
</evidence>
<proteinExistence type="inferred from homology"/>
<dbReference type="AlphaFoldDB" id="A0A8J6N6E6"/>
<dbReference type="HAMAP" id="MF_00096">
    <property type="entry name" value="MutS"/>
    <property type="match status" value="1"/>
</dbReference>
<keyword evidence="7 9" id="KW-0234">DNA repair</keyword>